<feature type="region of interest" description="Disordered" evidence="1">
    <location>
        <begin position="127"/>
        <end position="165"/>
    </location>
</feature>
<gene>
    <name evidence="2" type="ORF">KIPB_000349</name>
</gene>
<name>A0A9K3CNN2_9EUKA</name>
<keyword evidence="3" id="KW-1185">Reference proteome</keyword>
<reference evidence="2 3" key="1">
    <citation type="journal article" date="2018" name="PLoS ONE">
        <title>The draft genome of Kipferlia bialata reveals reductive genome evolution in fornicate parasites.</title>
        <authorList>
            <person name="Tanifuji G."/>
            <person name="Takabayashi S."/>
            <person name="Kume K."/>
            <person name="Takagi M."/>
            <person name="Nakayama T."/>
            <person name="Kamikawa R."/>
            <person name="Inagaki Y."/>
            <person name="Hashimoto T."/>
        </authorList>
    </citation>
    <scope>NUCLEOTIDE SEQUENCE [LARGE SCALE GENOMIC DNA]</scope>
    <source>
        <strain evidence="2">NY0173</strain>
    </source>
</reference>
<feature type="region of interest" description="Disordered" evidence="1">
    <location>
        <begin position="647"/>
        <end position="712"/>
    </location>
</feature>
<feature type="non-terminal residue" evidence="2">
    <location>
        <position position="1"/>
    </location>
</feature>
<sequence>AIRFCVPYASAGTEPAPFAADERHTETEYQYVVMKCPKLVFGWSMSPCWGQTGGGGPLYQASNRNSLSGQMEMAVSASLAAECGIASEGHPLRAGTYSCSAELPEVEAAVLAERHTRLETAAKTVGQTYTPPAPVSPEGPGGAAGRGMFGGKGGRGGRGGRGRSSVSVDLHVNSRTCTDLSAFCVCIGMTDPATEPFDLLPPFSPKYAAGQRTPFEVSCSISAGSGSYFMSNMRAYTLKRGQVVVPGMDWTRQSGDSEVSVFSGHASMTFTCKVDGCRKTQLTYDGNGQVTLSANSKEAVRAMGALGVNTSAFPPSTFPLLSGNGAEGGVSMEFRACGAEGADPADMYRIPTWDMVESRVLGVDMQTLMRRRQQCEADGTPDLRDHCVHKAQAMGEGAGQAGMCTLMGSVGVPMGYKATPSCIGIPLFGMRSVRVSGATLRTLQHSDTPLLSILDLDMHLVDTEWMQDTVGKKQYQLEQDVQVSRNGMTHGPDSEQAQKAKPVPVRIPVRVCLTDDMSQHVGHPIDMGGEAIPGSAGSPLFMPFTVSSLLRHVGAVPQAESPFTDLSYDRSGVYGDLSLETQTLSLTLPLSAPFAGAPWEGERTVETRASVGVVLAVSLSGDCTSLTITLRPSSAPEGVEAEAQYAQARKGKTKKSKKQLKHEQNVQRNRKRYHRERGIDPEDDLRIRHDDEKASDEETTNDMDEYMEGEDY</sequence>
<organism evidence="2 3">
    <name type="scientific">Kipferlia bialata</name>
    <dbReference type="NCBI Taxonomy" id="797122"/>
    <lineage>
        <taxon>Eukaryota</taxon>
        <taxon>Metamonada</taxon>
        <taxon>Carpediemonas-like organisms</taxon>
        <taxon>Kipferlia</taxon>
    </lineage>
</organism>
<proteinExistence type="predicted"/>
<evidence type="ECO:0000313" key="2">
    <source>
        <dbReference type="EMBL" id="GIQ79675.1"/>
    </source>
</evidence>
<comment type="caution">
    <text evidence="2">The sequence shown here is derived from an EMBL/GenBank/DDBJ whole genome shotgun (WGS) entry which is preliminary data.</text>
</comment>
<dbReference type="Proteomes" id="UP000265618">
    <property type="component" value="Unassembled WGS sequence"/>
</dbReference>
<feature type="compositionally biased region" description="Basic residues" evidence="1">
    <location>
        <begin position="649"/>
        <end position="660"/>
    </location>
</feature>
<dbReference type="EMBL" id="BDIP01000041">
    <property type="protein sequence ID" value="GIQ79675.1"/>
    <property type="molecule type" value="Genomic_DNA"/>
</dbReference>
<feature type="compositionally biased region" description="Basic and acidic residues" evidence="1">
    <location>
        <begin position="676"/>
        <end position="692"/>
    </location>
</feature>
<accession>A0A9K3CNN2</accession>
<evidence type="ECO:0000256" key="1">
    <source>
        <dbReference type="SAM" id="MobiDB-lite"/>
    </source>
</evidence>
<protein>
    <submittedName>
        <fullName evidence="2">Uncharacterized protein</fullName>
    </submittedName>
</protein>
<evidence type="ECO:0000313" key="3">
    <source>
        <dbReference type="Proteomes" id="UP000265618"/>
    </source>
</evidence>
<dbReference type="AlphaFoldDB" id="A0A9K3CNN2"/>
<feature type="compositionally biased region" description="Acidic residues" evidence="1">
    <location>
        <begin position="693"/>
        <end position="712"/>
    </location>
</feature>
<feature type="compositionally biased region" description="Gly residues" evidence="1">
    <location>
        <begin position="139"/>
        <end position="159"/>
    </location>
</feature>